<dbReference type="GO" id="GO:0016788">
    <property type="term" value="F:hydrolase activity, acting on ester bonds"/>
    <property type="evidence" value="ECO:0007669"/>
    <property type="project" value="TreeGrafter"/>
</dbReference>
<dbReference type="PANTHER" id="PTHR32440:SF2">
    <property type="entry name" value="INACTIVE PURPLE ACID PHOSPHATASE 28-RELATED"/>
    <property type="match status" value="1"/>
</dbReference>
<evidence type="ECO:0000259" key="1">
    <source>
        <dbReference type="Pfam" id="PF00149"/>
    </source>
</evidence>
<dbReference type="PANTHER" id="PTHR32440">
    <property type="entry name" value="PHOSPHATASE DCR2-RELATED-RELATED"/>
    <property type="match status" value="1"/>
</dbReference>
<evidence type="ECO:0000313" key="3">
    <source>
        <dbReference type="Proteomes" id="UP000436088"/>
    </source>
</evidence>
<dbReference type="AlphaFoldDB" id="A0A6A3CAJ5"/>
<dbReference type="CDD" id="cd07383">
    <property type="entry name" value="MPP_Dcr2"/>
    <property type="match status" value="1"/>
</dbReference>
<keyword evidence="3" id="KW-1185">Reference proteome</keyword>
<protein>
    <submittedName>
        <fullName evidence="2">Inactive purple acid phosphatase 28</fullName>
    </submittedName>
</protein>
<accession>A0A6A3CAJ5</accession>
<reference evidence="2" key="1">
    <citation type="submission" date="2019-09" db="EMBL/GenBank/DDBJ databases">
        <title>Draft genome information of white flower Hibiscus syriacus.</title>
        <authorList>
            <person name="Kim Y.-M."/>
        </authorList>
    </citation>
    <scope>NUCLEOTIDE SEQUENCE [LARGE SCALE GENOMIC DNA]</scope>
    <source>
        <strain evidence="2">YM2019G1</strain>
    </source>
</reference>
<dbReference type="InterPro" id="IPR004843">
    <property type="entry name" value="Calcineurin-like_PHP"/>
</dbReference>
<dbReference type="InterPro" id="IPR029052">
    <property type="entry name" value="Metallo-depent_PP-like"/>
</dbReference>
<evidence type="ECO:0000313" key="2">
    <source>
        <dbReference type="EMBL" id="KAE8726295.1"/>
    </source>
</evidence>
<sequence length="579" mass="65176">MVGIPNDMLATLGGSMKAAEKWVAKNVTQHINSNNVNIRPAFNTWLSEMNLSWRHNGSYLGITFPALRNIQDALAKAEHNNQVKVTVPLNADVYSVRIYYSACLNYMESLRTVNWKHSILYLAFIYAVLYFVHTNLLLDDRRIHHKKWPHLPLRFRHDGTFKILQVADMHFGAGLITRCRDVLPSQFPYCTDLNTTRFLKTMIQLENPDFVAFTDQLRTGADALIPLGGVWMGECGIFMGMESTFPRLVSPGILFPVMRAAVSGKLELCFYEVEQERVKLSGYGQVKVTLALIGDNIFGPSTSDAAESLLKAFGPVTESGVPWVAVLGNHDQESTMTRGELMYFISLMDYSLAQTNPPSEDIDGFGNYDLSVYGAPGSRLANSSVLNLLFLDSGDRETVQGVRTYGWIKESQLLWLRRVSQGHQGENQEVTHVAKTRSADPSPALAFFHIPIPEVWQLYYQKIVGQFRDGVSCSSVNSGVLNTLVSIKDVKAVFIGHDHNNDFCGNLEGIWFCYGGGFGYHGYGRAGLHRRARVILAELRKGDKEWMGVERITTWKRLDDENLSKIDEQVLWESSWPTR</sequence>
<organism evidence="2 3">
    <name type="scientific">Hibiscus syriacus</name>
    <name type="common">Rose of Sharon</name>
    <dbReference type="NCBI Taxonomy" id="106335"/>
    <lineage>
        <taxon>Eukaryota</taxon>
        <taxon>Viridiplantae</taxon>
        <taxon>Streptophyta</taxon>
        <taxon>Embryophyta</taxon>
        <taxon>Tracheophyta</taxon>
        <taxon>Spermatophyta</taxon>
        <taxon>Magnoliopsida</taxon>
        <taxon>eudicotyledons</taxon>
        <taxon>Gunneridae</taxon>
        <taxon>Pentapetalae</taxon>
        <taxon>rosids</taxon>
        <taxon>malvids</taxon>
        <taxon>Malvales</taxon>
        <taxon>Malvaceae</taxon>
        <taxon>Malvoideae</taxon>
        <taxon>Hibiscus</taxon>
    </lineage>
</organism>
<feature type="domain" description="Calcineurin-like phosphoesterase" evidence="1">
    <location>
        <begin position="292"/>
        <end position="500"/>
    </location>
</feature>
<dbReference type="InterPro" id="IPR017853">
    <property type="entry name" value="GH"/>
</dbReference>
<name>A0A6A3CAJ5_HIBSY</name>
<dbReference type="Proteomes" id="UP000436088">
    <property type="component" value="Unassembled WGS sequence"/>
</dbReference>
<comment type="caution">
    <text evidence="2">The sequence shown here is derived from an EMBL/GenBank/DDBJ whole genome shotgun (WGS) entry which is preliminary data.</text>
</comment>
<gene>
    <name evidence="2" type="ORF">F3Y22_tig00007179pilonHSYRG00129</name>
</gene>
<dbReference type="GO" id="GO:0005737">
    <property type="term" value="C:cytoplasm"/>
    <property type="evidence" value="ECO:0007669"/>
    <property type="project" value="TreeGrafter"/>
</dbReference>
<dbReference type="Gene3D" id="3.60.21.10">
    <property type="match status" value="1"/>
</dbReference>
<dbReference type="Pfam" id="PF00149">
    <property type="entry name" value="Metallophos"/>
    <property type="match status" value="1"/>
</dbReference>
<dbReference type="SUPFAM" id="SSF51445">
    <property type="entry name" value="(Trans)glycosidases"/>
    <property type="match status" value="1"/>
</dbReference>
<dbReference type="EMBL" id="VEPZ02000377">
    <property type="protein sequence ID" value="KAE8726295.1"/>
    <property type="molecule type" value="Genomic_DNA"/>
</dbReference>
<dbReference type="SUPFAM" id="SSF56300">
    <property type="entry name" value="Metallo-dependent phosphatases"/>
    <property type="match status" value="2"/>
</dbReference>
<proteinExistence type="predicted"/>
<dbReference type="Gene3D" id="3.20.20.80">
    <property type="entry name" value="Glycosidases"/>
    <property type="match status" value="1"/>
</dbReference>